<keyword evidence="1" id="KW-0175">Coiled coil</keyword>
<evidence type="ECO:0000313" key="3">
    <source>
        <dbReference type="EMBL" id="KZV20029.1"/>
    </source>
</evidence>
<dbReference type="OrthoDB" id="1750920at2759"/>
<protein>
    <submittedName>
        <fullName evidence="3">Uncharacterized protein</fullName>
    </submittedName>
</protein>
<gene>
    <name evidence="3" type="ORF">F511_15272</name>
</gene>
<keyword evidence="4" id="KW-1185">Reference proteome</keyword>
<feature type="coiled-coil region" evidence="1">
    <location>
        <begin position="326"/>
        <end position="410"/>
    </location>
</feature>
<dbReference type="AlphaFoldDB" id="A0A2Z7ALG6"/>
<sequence>MLKAGNTLTSKRGYTLRSVANSIDSVNESLEVKEPWLPDQAKLGSSSLPWYEEKSSNLRLSDISLIKENGGMLDKFEVVLPHPDERAHRPPPGFHTFYMNQIDMGLKFPIPKFISSLCQHIKISPSQLAPNSYSFLLALAVILLYHNIPLTPYVLMQLVQIKRLGPGKFYLSHKGDHTFIKGNPSSQKGWMSRFFYVKRAGNNRNPWRCEMSWRDNLYTFTPRTPERSPNLTYFLDAMRDKSFSALELIKEDLLCFFGFSRKGVGLIGDLDRRMGKVEMLKAWDEAKELSLGAAAPPKKEMAWGGGEVIKRLTRAHRAASDTRQHFDETIEHCTELEMRLAELEAMRADEERAAEAQRVEFETQRLRLEAEKEVIRSELNAALAKKTAVEVELDKTKARAAKEIERLKGEATHAWDLGKEVFLETSEFDKLCAKKSVAFFKTGFDSCLAQFRANDYSEEEHPAPFLSVRKALAELPDEDEEADEEEEEEDDADATPPSSPKP</sequence>
<name>A0A2Z7ALG6_9LAMI</name>
<organism evidence="3 4">
    <name type="scientific">Dorcoceras hygrometricum</name>
    <dbReference type="NCBI Taxonomy" id="472368"/>
    <lineage>
        <taxon>Eukaryota</taxon>
        <taxon>Viridiplantae</taxon>
        <taxon>Streptophyta</taxon>
        <taxon>Embryophyta</taxon>
        <taxon>Tracheophyta</taxon>
        <taxon>Spermatophyta</taxon>
        <taxon>Magnoliopsida</taxon>
        <taxon>eudicotyledons</taxon>
        <taxon>Gunneridae</taxon>
        <taxon>Pentapetalae</taxon>
        <taxon>asterids</taxon>
        <taxon>lamiids</taxon>
        <taxon>Lamiales</taxon>
        <taxon>Gesneriaceae</taxon>
        <taxon>Didymocarpoideae</taxon>
        <taxon>Trichosporeae</taxon>
        <taxon>Loxocarpinae</taxon>
        <taxon>Dorcoceras</taxon>
    </lineage>
</organism>
<feature type="region of interest" description="Disordered" evidence="2">
    <location>
        <begin position="459"/>
        <end position="502"/>
    </location>
</feature>
<evidence type="ECO:0000256" key="1">
    <source>
        <dbReference type="SAM" id="Coils"/>
    </source>
</evidence>
<accession>A0A2Z7ALG6</accession>
<dbReference type="Proteomes" id="UP000250235">
    <property type="component" value="Unassembled WGS sequence"/>
</dbReference>
<evidence type="ECO:0000313" key="4">
    <source>
        <dbReference type="Proteomes" id="UP000250235"/>
    </source>
</evidence>
<feature type="compositionally biased region" description="Acidic residues" evidence="2">
    <location>
        <begin position="475"/>
        <end position="493"/>
    </location>
</feature>
<proteinExistence type="predicted"/>
<reference evidence="3 4" key="1">
    <citation type="journal article" date="2015" name="Proc. Natl. Acad. Sci. U.S.A.">
        <title>The resurrection genome of Boea hygrometrica: A blueprint for survival of dehydration.</title>
        <authorList>
            <person name="Xiao L."/>
            <person name="Yang G."/>
            <person name="Zhang L."/>
            <person name="Yang X."/>
            <person name="Zhao S."/>
            <person name="Ji Z."/>
            <person name="Zhou Q."/>
            <person name="Hu M."/>
            <person name="Wang Y."/>
            <person name="Chen M."/>
            <person name="Xu Y."/>
            <person name="Jin H."/>
            <person name="Xiao X."/>
            <person name="Hu G."/>
            <person name="Bao F."/>
            <person name="Hu Y."/>
            <person name="Wan P."/>
            <person name="Li L."/>
            <person name="Deng X."/>
            <person name="Kuang T."/>
            <person name="Xiang C."/>
            <person name="Zhu J.K."/>
            <person name="Oliver M.J."/>
            <person name="He Y."/>
        </authorList>
    </citation>
    <scope>NUCLEOTIDE SEQUENCE [LARGE SCALE GENOMIC DNA]</scope>
    <source>
        <strain evidence="4">cv. XS01</strain>
    </source>
</reference>
<evidence type="ECO:0000256" key="2">
    <source>
        <dbReference type="SAM" id="MobiDB-lite"/>
    </source>
</evidence>
<dbReference type="EMBL" id="KV016230">
    <property type="protein sequence ID" value="KZV20029.1"/>
    <property type="molecule type" value="Genomic_DNA"/>
</dbReference>